<evidence type="ECO:0000259" key="1">
    <source>
        <dbReference type="PROSITE" id="PS50883"/>
    </source>
</evidence>
<reference evidence="4" key="1">
    <citation type="journal article" date="2021" name="Syst. Appl. Microbiol.">
        <title>Roseomonas hellenica sp. nov., isolated from roots of wild-growing Alkanna tinctoria.</title>
        <authorList>
            <person name="Rat A."/>
            <person name="Naranjo H.D."/>
            <person name="Lebbe L."/>
            <person name="Cnockaert M."/>
            <person name="Krigas N."/>
            <person name="Grigoriadou K."/>
            <person name="Maloupa E."/>
            <person name="Willems A."/>
        </authorList>
    </citation>
    <scope>NUCLEOTIDE SEQUENCE [LARGE SCALE GENOMIC DNA]</scope>
    <source>
        <strain evidence="4">LMG 31523</strain>
    </source>
</reference>
<evidence type="ECO:0000313" key="4">
    <source>
        <dbReference type="Proteomes" id="UP001196870"/>
    </source>
</evidence>
<dbReference type="PANTHER" id="PTHR44757">
    <property type="entry name" value="DIGUANYLATE CYCLASE DGCP"/>
    <property type="match status" value="1"/>
</dbReference>
<dbReference type="PROSITE" id="PS50883">
    <property type="entry name" value="EAL"/>
    <property type="match status" value="1"/>
</dbReference>
<dbReference type="SUPFAM" id="SSF55073">
    <property type="entry name" value="Nucleotide cyclase"/>
    <property type="match status" value="1"/>
</dbReference>
<dbReference type="CDD" id="cd01948">
    <property type="entry name" value="EAL"/>
    <property type="match status" value="1"/>
</dbReference>
<evidence type="ECO:0000259" key="2">
    <source>
        <dbReference type="PROSITE" id="PS50887"/>
    </source>
</evidence>
<dbReference type="EMBL" id="JAAGBB010000023">
    <property type="protein sequence ID" value="MBR0666430.1"/>
    <property type="molecule type" value="Genomic_DNA"/>
</dbReference>
<dbReference type="InterPro" id="IPR029787">
    <property type="entry name" value="Nucleotide_cyclase"/>
</dbReference>
<gene>
    <name evidence="3" type="ORF">GXW71_18870</name>
</gene>
<dbReference type="InterPro" id="IPR052155">
    <property type="entry name" value="Biofilm_reg_signaling"/>
</dbReference>
<dbReference type="InterPro" id="IPR035965">
    <property type="entry name" value="PAS-like_dom_sf"/>
</dbReference>
<dbReference type="Gene3D" id="3.30.70.270">
    <property type="match status" value="1"/>
</dbReference>
<dbReference type="Gene3D" id="3.30.450.20">
    <property type="entry name" value="PAS domain"/>
    <property type="match status" value="6"/>
</dbReference>
<dbReference type="InterPro" id="IPR000160">
    <property type="entry name" value="GGDEF_dom"/>
</dbReference>
<proteinExistence type="predicted"/>
<dbReference type="SMART" id="SM00052">
    <property type="entry name" value="EAL"/>
    <property type="match status" value="1"/>
</dbReference>
<feature type="domain" description="GGDEF" evidence="2">
    <location>
        <begin position="817"/>
        <end position="949"/>
    </location>
</feature>
<comment type="caution">
    <text evidence="3">The sequence shown here is derived from an EMBL/GenBank/DDBJ whole genome shotgun (WGS) entry which is preliminary data.</text>
</comment>
<dbReference type="InterPro" id="IPR043128">
    <property type="entry name" value="Rev_trsase/Diguanyl_cyclase"/>
</dbReference>
<evidence type="ECO:0000313" key="3">
    <source>
        <dbReference type="EMBL" id="MBR0666430.1"/>
    </source>
</evidence>
<dbReference type="SMART" id="SM00267">
    <property type="entry name" value="GGDEF"/>
    <property type="match status" value="1"/>
</dbReference>
<dbReference type="RefSeq" id="WP_211854105.1">
    <property type="nucleotide sequence ID" value="NZ_JAAGBB010000023.1"/>
</dbReference>
<dbReference type="InterPro" id="IPR001633">
    <property type="entry name" value="EAL_dom"/>
</dbReference>
<dbReference type="CDD" id="cd01949">
    <property type="entry name" value="GGDEF"/>
    <property type="match status" value="1"/>
</dbReference>
<feature type="domain" description="EAL" evidence="1">
    <location>
        <begin position="958"/>
        <end position="1208"/>
    </location>
</feature>
<protein>
    <submittedName>
        <fullName evidence="3">EAL domain-containing protein</fullName>
    </submittedName>
</protein>
<dbReference type="PROSITE" id="PS50887">
    <property type="entry name" value="GGDEF"/>
    <property type="match status" value="1"/>
</dbReference>
<name>A0ABS5F1L8_9PROT</name>
<dbReference type="Gene3D" id="3.20.20.450">
    <property type="entry name" value="EAL domain"/>
    <property type="match status" value="1"/>
</dbReference>
<dbReference type="InterPro" id="IPR000014">
    <property type="entry name" value="PAS"/>
</dbReference>
<dbReference type="Proteomes" id="UP001196870">
    <property type="component" value="Unassembled WGS sequence"/>
</dbReference>
<dbReference type="Pfam" id="PF00990">
    <property type="entry name" value="GGDEF"/>
    <property type="match status" value="1"/>
</dbReference>
<accession>A0ABS5F1L8</accession>
<dbReference type="NCBIfam" id="TIGR00254">
    <property type="entry name" value="GGDEF"/>
    <property type="match status" value="1"/>
</dbReference>
<dbReference type="Pfam" id="PF00563">
    <property type="entry name" value="EAL"/>
    <property type="match status" value="1"/>
</dbReference>
<dbReference type="Pfam" id="PF12860">
    <property type="entry name" value="PAS_7"/>
    <property type="match status" value="6"/>
</dbReference>
<organism evidence="3 4">
    <name type="scientific">Plastoroseomonas hellenica</name>
    <dbReference type="NCBI Taxonomy" id="2687306"/>
    <lineage>
        <taxon>Bacteria</taxon>
        <taxon>Pseudomonadati</taxon>
        <taxon>Pseudomonadota</taxon>
        <taxon>Alphaproteobacteria</taxon>
        <taxon>Acetobacterales</taxon>
        <taxon>Acetobacteraceae</taxon>
        <taxon>Plastoroseomonas</taxon>
    </lineage>
</organism>
<dbReference type="InterPro" id="IPR035919">
    <property type="entry name" value="EAL_sf"/>
</dbReference>
<dbReference type="SMART" id="SM00091">
    <property type="entry name" value="PAS"/>
    <property type="match status" value="6"/>
</dbReference>
<dbReference type="SUPFAM" id="SSF55785">
    <property type="entry name" value="PYP-like sensor domain (PAS domain)"/>
    <property type="match status" value="6"/>
</dbReference>
<dbReference type="PANTHER" id="PTHR44757:SF2">
    <property type="entry name" value="BIOFILM ARCHITECTURE MAINTENANCE PROTEIN MBAA"/>
    <property type="match status" value="1"/>
</dbReference>
<sequence>MADTEGDQVDPERGRPHRTPLELYETALDAVAHGLCVFDADLRIALFNQRLLDLLGFSRAVVRVGLPLHDLLRHGVELGNFPGQSADEAWRRRAGQIALGAAFSERQSLANGRIVTASYRPTADGGWVAIFEDVTEQHRLDLELNEQVARFRLALDSMSHGLAIYDGDERLVVCNRQYLDCLGLDPAVVRPGISLFGVVQNYFERGLPPGRTAGQLYQDVRARLLAGSDADYVRHLADGRFVLTRNRPMSGGGWVVTNEDITEREQVAEDLREQQRRFDAALDSMSQGFSMFDAEDRLIVCNALYASIFRADPAVVKPGITLREVFEHGIAIGNYPGRTADELMRRRLAALSRGEPSTYDYVLGDGRTVRALLSPMPDGGSVGTFEDVTELRRMEAARGAVASELHEQHRRFDAALNNMTHGLVMFDEDLNLIVCNKRYLEHYGFSPDVVKPGIGVRDLVEYSVGLGNPHHLSVDDRLAELRARLRPGRPVSFQRVLRDRVIKLLYEPMPHGGWVAVHEDITEQERAARELREQHRRFDAALNNLILGLAMFDEALNLLVCNRRYLDMYGLSPEVVKPGASMREILEHSATLGNLGADSAELRVARLRAGLRPAQPVSYRRFVHDRIFKATYEPMEHGGWVAIHEDVTEQERADEALHEQHRRFDAALNNMAHGLAMFDEDLNLLVCNRRYLDLYGLSPEVVKPGAAMRDIVAHSIALGNYVGVDPDAIVAGYIRHLEAGERITYRELPDGRTIEIVYETMAHGGWVVMHEDVTLRRRAEQRIAHMAHHDALTNLPNRTLFRDRMAEGLTQAMATGEPMAVLCLDLDRFKAINDTLGHPVGDKLLRAVSDRLNAAIGPEGTIARLGGDEFAILLSATHSQAVEALAERMVRVMDASFMIDGHEVSTGLSIGIAMAPADGSTADHLMKCADLALYKAKSEGRGAYRFFDPDMSARVEARRALELDLRQALPAGEFHLVFQPQVRASNQALTGFEALLRWSHPRRGPVPPAQFIPVAEETGLILPIGEWVLHQAFREAARWPEAIRISVNLSPVQLRGRGFADMVKAALDAAGLAPGRLELEITEAVLLGNDEATTAELHDLRALGIRIAMDDFGVGYSSLSYLRSFPFDKIKIDRSFIADLDRNKDNAAIIRAIADLGASLAIETTAEGVETPEQLATIRHCGCTEVQGYLIGRPCPAEEALAFIRGHGEGPPPGRRIIRVA</sequence>
<dbReference type="SUPFAM" id="SSF141868">
    <property type="entry name" value="EAL domain-like"/>
    <property type="match status" value="1"/>
</dbReference>
<keyword evidence="4" id="KW-1185">Reference proteome</keyword>